<reference evidence="4" key="1">
    <citation type="submission" date="2012-12" db="EMBL/GenBank/DDBJ databases">
        <authorList>
            <person name="Hellsten U."/>
            <person name="Grimwood J."/>
            <person name="Chapman J.A."/>
            <person name="Shapiro H."/>
            <person name="Aerts A."/>
            <person name="Otillar R.P."/>
            <person name="Terry A.Y."/>
            <person name="Boore J.L."/>
            <person name="Simakov O."/>
            <person name="Marletaz F."/>
            <person name="Cho S.-J."/>
            <person name="Edsinger-Gonzales E."/>
            <person name="Havlak P."/>
            <person name="Kuo D.-H."/>
            <person name="Larsson T."/>
            <person name="Lv J."/>
            <person name="Arendt D."/>
            <person name="Savage R."/>
            <person name="Osoegawa K."/>
            <person name="de Jong P."/>
            <person name="Lindberg D.R."/>
            <person name="Seaver E.C."/>
            <person name="Weisblat D.A."/>
            <person name="Putnam N.H."/>
            <person name="Grigoriev I.V."/>
            <person name="Rokhsar D.S."/>
        </authorList>
    </citation>
    <scope>NUCLEOTIDE SEQUENCE</scope>
    <source>
        <strain evidence="4">I ESC-2004</strain>
    </source>
</reference>
<name>R7TQ06_CAPTE</name>
<gene>
    <name evidence="2" type="ORF">CAPTEDRAFT_186696</name>
</gene>
<feature type="compositionally biased region" description="Acidic residues" evidence="1">
    <location>
        <begin position="62"/>
        <end position="88"/>
    </location>
</feature>
<accession>R7TQ06</accession>
<sequence>MASNGSPHRVPSEPIWCGVGSGKPQSREKFGGMFGHVADAFDEKTLPVGQTDYRGRSTNKEEETEEVNEEEEEKKEEEEGEKAEEEVDAGVRTGPFPVSEAVQV</sequence>
<dbReference type="Proteomes" id="UP000014760">
    <property type="component" value="Unassembled WGS sequence"/>
</dbReference>
<evidence type="ECO:0000313" key="4">
    <source>
        <dbReference type="Proteomes" id="UP000014760"/>
    </source>
</evidence>
<dbReference type="EnsemblMetazoa" id="CapteT186696">
    <property type="protein sequence ID" value="CapteP186696"/>
    <property type="gene ID" value="CapteG186696"/>
</dbReference>
<protein>
    <submittedName>
        <fullName evidence="2 3">Uncharacterized protein</fullName>
    </submittedName>
</protein>
<reference evidence="2 4" key="2">
    <citation type="journal article" date="2013" name="Nature">
        <title>Insights into bilaterian evolution from three spiralian genomes.</title>
        <authorList>
            <person name="Simakov O."/>
            <person name="Marletaz F."/>
            <person name="Cho S.J."/>
            <person name="Edsinger-Gonzales E."/>
            <person name="Havlak P."/>
            <person name="Hellsten U."/>
            <person name="Kuo D.H."/>
            <person name="Larsson T."/>
            <person name="Lv J."/>
            <person name="Arendt D."/>
            <person name="Savage R."/>
            <person name="Osoegawa K."/>
            <person name="de Jong P."/>
            <person name="Grimwood J."/>
            <person name="Chapman J.A."/>
            <person name="Shapiro H."/>
            <person name="Aerts A."/>
            <person name="Otillar R.P."/>
            <person name="Terry A.Y."/>
            <person name="Boore J.L."/>
            <person name="Grigoriev I.V."/>
            <person name="Lindberg D.R."/>
            <person name="Seaver E.C."/>
            <person name="Weisblat D.A."/>
            <person name="Putnam N.H."/>
            <person name="Rokhsar D.S."/>
        </authorList>
    </citation>
    <scope>NUCLEOTIDE SEQUENCE</scope>
    <source>
        <strain evidence="2 4">I ESC-2004</strain>
    </source>
</reference>
<dbReference type="HOGENOM" id="CLU_2252583_0_0_1"/>
<keyword evidence="4" id="KW-1185">Reference proteome</keyword>
<dbReference type="EMBL" id="KB308962">
    <property type="protein sequence ID" value="ELT95973.1"/>
    <property type="molecule type" value="Genomic_DNA"/>
</dbReference>
<reference evidence="3" key="3">
    <citation type="submission" date="2015-06" db="UniProtKB">
        <authorList>
            <consortium name="EnsemblMetazoa"/>
        </authorList>
    </citation>
    <scope>IDENTIFICATION</scope>
</reference>
<evidence type="ECO:0000313" key="2">
    <source>
        <dbReference type="EMBL" id="ELT95973.1"/>
    </source>
</evidence>
<organism evidence="2">
    <name type="scientific">Capitella teleta</name>
    <name type="common">Polychaete worm</name>
    <dbReference type="NCBI Taxonomy" id="283909"/>
    <lineage>
        <taxon>Eukaryota</taxon>
        <taxon>Metazoa</taxon>
        <taxon>Spiralia</taxon>
        <taxon>Lophotrochozoa</taxon>
        <taxon>Annelida</taxon>
        <taxon>Polychaeta</taxon>
        <taxon>Sedentaria</taxon>
        <taxon>Scolecida</taxon>
        <taxon>Capitellidae</taxon>
        <taxon>Capitella</taxon>
    </lineage>
</organism>
<evidence type="ECO:0000313" key="3">
    <source>
        <dbReference type="EnsemblMetazoa" id="CapteP186696"/>
    </source>
</evidence>
<evidence type="ECO:0000256" key="1">
    <source>
        <dbReference type="SAM" id="MobiDB-lite"/>
    </source>
</evidence>
<feature type="region of interest" description="Disordered" evidence="1">
    <location>
        <begin position="43"/>
        <end position="104"/>
    </location>
</feature>
<feature type="region of interest" description="Disordered" evidence="1">
    <location>
        <begin position="1"/>
        <end position="31"/>
    </location>
</feature>
<dbReference type="EMBL" id="AMQN01002358">
    <property type="status" value="NOT_ANNOTATED_CDS"/>
    <property type="molecule type" value="Genomic_DNA"/>
</dbReference>
<proteinExistence type="predicted"/>
<dbReference type="AlphaFoldDB" id="R7TQ06"/>